<dbReference type="Pfam" id="PF13347">
    <property type="entry name" value="MFS_2"/>
    <property type="match status" value="1"/>
</dbReference>
<dbReference type="InterPro" id="IPR005829">
    <property type="entry name" value="Sugar_transporter_CS"/>
</dbReference>
<dbReference type="Gene3D" id="1.20.1250.20">
    <property type="entry name" value="MFS general substrate transporter like domains"/>
    <property type="match status" value="2"/>
</dbReference>
<name>X1FFG8_9ZZZZ</name>
<dbReference type="SUPFAM" id="SSF103473">
    <property type="entry name" value="MFS general substrate transporter"/>
    <property type="match status" value="1"/>
</dbReference>
<feature type="non-terminal residue" evidence="7">
    <location>
        <position position="262"/>
    </location>
</feature>
<reference evidence="7" key="1">
    <citation type="journal article" date="2014" name="Front. Microbiol.">
        <title>High frequency of phylogenetically diverse reductive dehalogenase-homologous genes in deep subseafloor sedimentary metagenomes.</title>
        <authorList>
            <person name="Kawai M."/>
            <person name="Futagami T."/>
            <person name="Toyoda A."/>
            <person name="Takaki Y."/>
            <person name="Nishi S."/>
            <person name="Hori S."/>
            <person name="Arai W."/>
            <person name="Tsubouchi T."/>
            <person name="Morono Y."/>
            <person name="Uchiyama I."/>
            <person name="Ito T."/>
            <person name="Fujiyama A."/>
            <person name="Inagaki F."/>
            <person name="Takami H."/>
        </authorList>
    </citation>
    <scope>NUCLEOTIDE SEQUENCE</scope>
    <source>
        <strain evidence="7">Expedition CK06-06</strain>
    </source>
</reference>
<feature type="transmembrane region" description="Helical" evidence="5">
    <location>
        <begin position="204"/>
        <end position="223"/>
    </location>
</feature>
<sequence>QPIAGAISDRSSFRWGRRRPYILLGTILAMLLLPGIGFSGSYLTLFIIYCLLQGSCNIAQGPYQGFIPDLVSGERRGLGSGVKTLLEFVGGIALVWLVFYFMDRYVTEQGGLWLWLLLAMLAIVLLGAMVTTVVTVKERPGGGGSQLPLLPTLYKSFKIDVKASPDFIRFLVSRLLVLTAWATLQRYALFFLMDVIGIANPLTVRNDLLIVVGACMVAAAYPAGRLSDRVGRRPIVVSSGLLGALGIVVLFFSHSYGYIMFA</sequence>
<gene>
    <name evidence="7" type="ORF">S03H2_08737</name>
</gene>
<dbReference type="InterPro" id="IPR036259">
    <property type="entry name" value="MFS_trans_sf"/>
</dbReference>
<feature type="domain" description="Major facilitator superfamily (MFS) profile" evidence="6">
    <location>
        <begin position="1"/>
        <end position="262"/>
    </location>
</feature>
<keyword evidence="4 5" id="KW-0472">Membrane</keyword>
<feature type="transmembrane region" description="Helical" evidence="5">
    <location>
        <begin position="114"/>
        <end position="136"/>
    </location>
</feature>
<evidence type="ECO:0000256" key="2">
    <source>
        <dbReference type="ARBA" id="ARBA00022692"/>
    </source>
</evidence>
<dbReference type="PROSITE" id="PS50850">
    <property type="entry name" value="MFS"/>
    <property type="match status" value="1"/>
</dbReference>
<evidence type="ECO:0000259" key="6">
    <source>
        <dbReference type="PROSITE" id="PS50850"/>
    </source>
</evidence>
<dbReference type="PANTHER" id="PTHR23528">
    <property type="match status" value="1"/>
</dbReference>
<dbReference type="GO" id="GO:0022857">
    <property type="term" value="F:transmembrane transporter activity"/>
    <property type="evidence" value="ECO:0007669"/>
    <property type="project" value="InterPro"/>
</dbReference>
<evidence type="ECO:0000256" key="3">
    <source>
        <dbReference type="ARBA" id="ARBA00022989"/>
    </source>
</evidence>
<feature type="non-terminal residue" evidence="7">
    <location>
        <position position="1"/>
    </location>
</feature>
<dbReference type="AlphaFoldDB" id="X1FFG8"/>
<keyword evidence="2 5" id="KW-0812">Transmembrane</keyword>
<feature type="transmembrane region" description="Helical" evidence="5">
    <location>
        <begin position="235"/>
        <end position="259"/>
    </location>
</feature>
<feature type="transmembrane region" description="Helical" evidence="5">
    <location>
        <begin position="21"/>
        <end position="40"/>
    </location>
</feature>
<comment type="subcellular location">
    <subcellularLocation>
        <location evidence="1">Membrane</location>
        <topology evidence="1">Multi-pass membrane protein</topology>
    </subcellularLocation>
</comment>
<dbReference type="PROSITE" id="PS00216">
    <property type="entry name" value="SUGAR_TRANSPORT_1"/>
    <property type="match status" value="1"/>
</dbReference>
<feature type="transmembrane region" description="Helical" evidence="5">
    <location>
        <begin position="167"/>
        <end position="184"/>
    </location>
</feature>
<keyword evidence="3 5" id="KW-1133">Transmembrane helix</keyword>
<protein>
    <recommendedName>
        <fullName evidence="6">Major facilitator superfamily (MFS) profile domain-containing protein</fullName>
    </recommendedName>
</protein>
<proteinExistence type="predicted"/>
<feature type="transmembrane region" description="Helical" evidence="5">
    <location>
        <begin position="84"/>
        <end position="102"/>
    </location>
</feature>
<dbReference type="GO" id="GO:0016020">
    <property type="term" value="C:membrane"/>
    <property type="evidence" value="ECO:0007669"/>
    <property type="project" value="UniProtKB-SubCell"/>
</dbReference>
<organism evidence="7">
    <name type="scientific">marine sediment metagenome</name>
    <dbReference type="NCBI Taxonomy" id="412755"/>
    <lineage>
        <taxon>unclassified sequences</taxon>
        <taxon>metagenomes</taxon>
        <taxon>ecological metagenomes</taxon>
    </lineage>
</organism>
<evidence type="ECO:0000256" key="5">
    <source>
        <dbReference type="SAM" id="Phobius"/>
    </source>
</evidence>
<dbReference type="EMBL" id="BARU01004300">
    <property type="protein sequence ID" value="GAH19503.1"/>
    <property type="molecule type" value="Genomic_DNA"/>
</dbReference>
<dbReference type="InterPro" id="IPR020846">
    <property type="entry name" value="MFS_dom"/>
</dbReference>
<evidence type="ECO:0000313" key="7">
    <source>
        <dbReference type="EMBL" id="GAH19503.1"/>
    </source>
</evidence>
<accession>X1FFG8</accession>
<evidence type="ECO:0000256" key="4">
    <source>
        <dbReference type="ARBA" id="ARBA00023136"/>
    </source>
</evidence>
<comment type="caution">
    <text evidence="7">The sequence shown here is derived from an EMBL/GenBank/DDBJ whole genome shotgun (WGS) entry which is preliminary data.</text>
</comment>
<evidence type="ECO:0000256" key="1">
    <source>
        <dbReference type="ARBA" id="ARBA00004141"/>
    </source>
</evidence>
<dbReference type="PANTHER" id="PTHR23528:SF1">
    <property type="entry name" value="MAJOR FACILITATOR SUPERFAMILY (MFS) PROFILE DOMAIN-CONTAINING PROTEIN"/>
    <property type="match status" value="1"/>
</dbReference>